<dbReference type="GO" id="GO:0005829">
    <property type="term" value="C:cytosol"/>
    <property type="evidence" value="ECO:0007669"/>
    <property type="project" value="TreeGrafter"/>
</dbReference>
<organism evidence="5 6">
    <name type="scientific">Duganella alba</name>
    <dbReference type="NCBI Taxonomy" id="2666081"/>
    <lineage>
        <taxon>Bacteria</taxon>
        <taxon>Pseudomonadati</taxon>
        <taxon>Pseudomonadota</taxon>
        <taxon>Betaproteobacteria</taxon>
        <taxon>Burkholderiales</taxon>
        <taxon>Oxalobacteraceae</taxon>
        <taxon>Telluria group</taxon>
        <taxon>Duganella</taxon>
    </lineage>
</organism>
<dbReference type="PANTHER" id="PTHR47894">
    <property type="entry name" value="HTH-TYPE TRANSCRIPTIONAL REGULATOR GADX"/>
    <property type="match status" value="1"/>
</dbReference>
<proteinExistence type="predicted"/>
<dbReference type="AlphaFoldDB" id="A0A6L5QCG3"/>
<keyword evidence="6" id="KW-1185">Reference proteome</keyword>
<dbReference type="Proteomes" id="UP000481037">
    <property type="component" value="Unassembled WGS sequence"/>
</dbReference>
<dbReference type="GO" id="GO:0000976">
    <property type="term" value="F:transcription cis-regulatory region binding"/>
    <property type="evidence" value="ECO:0007669"/>
    <property type="project" value="TreeGrafter"/>
</dbReference>
<dbReference type="RefSeq" id="WP_154361983.1">
    <property type="nucleotide sequence ID" value="NZ_WKJM01000003.1"/>
</dbReference>
<dbReference type="PROSITE" id="PS01124">
    <property type="entry name" value="HTH_ARAC_FAMILY_2"/>
    <property type="match status" value="1"/>
</dbReference>
<keyword evidence="1" id="KW-0805">Transcription regulation</keyword>
<evidence type="ECO:0000256" key="2">
    <source>
        <dbReference type="ARBA" id="ARBA00023125"/>
    </source>
</evidence>
<accession>A0A6L5QCG3</accession>
<evidence type="ECO:0000259" key="4">
    <source>
        <dbReference type="PROSITE" id="PS01124"/>
    </source>
</evidence>
<dbReference type="PANTHER" id="PTHR47894:SF4">
    <property type="entry name" value="HTH-TYPE TRANSCRIPTIONAL REGULATOR GADX"/>
    <property type="match status" value="1"/>
</dbReference>
<dbReference type="EMBL" id="WKJM01000003">
    <property type="protein sequence ID" value="MRX07280.1"/>
    <property type="molecule type" value="Genomic_DNA"/>
</dbReference>
<feature type="domain" description="HTH araC/xylS-type" evidence="4">
    <location>
        <begin position="205"/>
        <end position="303"/>
    </location>
</feature>
<evidence type="ECO:0000256" key="3">
    <source>
        <dbReference type="ARBA" id="ARBA00023163"/>
    </source>
</evidence>
<sequence>MRHDGKQAVQGKGGAPAMMVLALESSAGWTGEARFVQAALGAIRAELPYARYFAAGREARRRGMRDGEIARAAIDWMDTTLHPSHMLQLQLDDPHAVLNCMNAYNSRCNDYEWDDKLELYGRRRLERGAPPNGRRRAPCWILASDRGDFRLHATRLSPDGIDDPAACQSVSLAAIEYLVGHAQRASQDATPRTLSAMARLLGVTHSVAAEAAGVLEREGGMPVEALARQLGCSKRTLERALQAAGTSAGQLRLAAMMVGAANQLTSRRSLTEIAADQGFADLAHMSRAFQASCGMAPSALRASMALKRNA</sequence>
<evidence type="ECO:0000313" key="6">
    <source>
        <dbReference type="Proteomes" id="UP000481037"/>
    </source>
</evidence>
<protein>
    <submittedName>
        <fullName evidence="5">Helix-turn-helix domain-containing protein</fullName>
    </submittedName>
</protein>
<evidence type="ECO:0000256" key="1">
    <source>
        <dbReference type="ARBA" id="ARBA00023015"/>
    </source>
</evidence>
<dbReference type="Gene3D" id="1.10.10.60">
    <property type="entry name" value="Homeodomain-like"/>
    <property type="match status" value="1"/>
</dbReference>
<dbReference type="InterPro" id="IPR018060">
    <property type="entry name" value="HTH_AraC"/>
</dbReference>
<dbReference type="SUPFAM" id="SSF46689">
    <property type="entry name" value="Homeodomain-like"/>
    <property type="match status" value="1"/>
</dbReference>
<reference evidence="5 6" key="1">
    <citation type="submission" date="2019-11" db="EMBL/GenBank/DDBJ databases">
        <title>Novel species isolated from a subtropical stream in China.</title>
        <authorList>
            <person name="Lu H."/>
        </authorList>
    </citation>
    <scope>NUCLEOTIDE SEQUENCE [LARGE SCALE GENOMIC DNA]</scope>
    <source>
        <strain evidence="5 6">FT25W</strain>
    </source>
</reference>
<evidence type="ECO:0000313" key="5">
    <source>
        <dbReference type="EMBL" id="MRX07280.1"/>
    </source>
</evidence>
<gene>
    <name evidence="5" type="ORF">GJ697_05465</name>
</gene>
<comment type="caution">
    <text evidence="5">The sequence shown here is derived from an EMBL/GenBank/DDBJ whole genome shotgun (WGS) entry which is preliminary data.</text>
</comment>
<dbReference type="InterPro" id="IPR009057">
    <property type="entry name" value="Homeodomain-like_sf"/>
</dbReference>
<dbReference type="SMART" id="SM00342">
    <property type="entry name" value="HTH_ARAC"/>
    <property type="match status" value="1"/>
</dbReference>
<dbReference type="GO" id="GO:0003700">
    <property type="term" value="F:DNA-binding transcription factor activity"/>
    <property type="evidence" value="ECO:0007669"/>
    <property type="project" value="InterPro"/>
</dbReference>
<keyword evidence="2" id="KW-0238">DNA-binding</keyword>
<keyword evidence="3" id="KW-0804">Transcription</keyword>
<name>A0A6L5QCG3_9BURK</name>
<dbReference type="Pfam" id="PF12833">
    <property type="entry name" value="HTH_18"/>
    <property type="match status" value="1"/>
</dbReference>